<organism evidence="2 3">
    <name type="scientific">Luteococcus japonicus</name>
    <dbReference type="NCBI Taxonomy" id="33984"/>
    <lineage>
        <taxon>Bacteria</taxon>
        <taxon>Bacillati</taxon>
        <taxon>Actinomycetota</taxon>
        <taxon>Actinomycetes</taxon>
        <taxon>Propionibacteriales</taxon>
        <taxon>Propionibacteriaceae</taxon>
        <taxon>Luteococcus</taxon>
    </lineage>
</organism>
<dbReference type="EMBL" id="RKHG01000001">
    <property type="protein sequence ID" value="ROR53351.1"/>
    <property type="molecule type" value="Genomic_DNA"/>
</dbReference>
<evidence type="ECO:0000259" key="1">
    <source>
        <dbReference type="Pfam" id="PF09949"/>
    </source>
</evidence>
<dbReference type="AlphaFoldDB" id="A0A3N1ZR30"/>
<gene>
    <name evidence="2" type="ORF">EDD41_0496</name>
</gene>
<dbReference type="PANTHER" id="PTHR40861">
    <property type="entry name" value="DUF2183 DOMAIN-CONTAINING PROTEIN"/>
    <property type="match status" value="1"/>
</dbReference>
<protein>
    <submittedName>
        <fullName evidence="2">Phosphatidate phosphatase APP1</fullName>
    </submittedName>
</protein>
<evidence type="ECO:0000313" key="2">
    <source>
        <dbReference type="EMBL" id="ROR53351.1"/>
    </source>
</evidence>
<dbReference type="Pfam" id="PF09949">
    <property type="entry name" value="APP1_cat"/>
    <property type="match status" value="1"/>
</dbReference>
<name>A0A3N1ZR30_9ACTN</name>
<comment type="caution">
    <text evidence="2">The sequence shown here is derived from an EMBL/GenBank/DDBJ whole genome shotgun (WGS) entry which is preliminary data.</text>
</comment>
<dbReference type="RefSeq" id="WP_123574827.1">
    <property type="nucleotide sequence ID" value="NZ_RKHG01000001.1"/>
</dbReference>
<sequence>MSAELGLVRELLAHSTGEDEEGRLLALLRALDTEELNELLDDHTADRLLGALDNHLLGPRNRDAVIDLVAVQRAGELDLHSRAAVIYGLQTGRTGHRGEEAIAGLVCAVEGAELTHLKNIVNLRSDHHDLEGLVFKDLDDRDIRQRVLDHIHAQAQGMPVTEAKVLSDIDDTVFCKLHDHRYPRGTLYPGVLAFQEALDMGPDDDPLSIGDLTFVTARPMDFFGLVENHSRESLKKAGVADLSVMSGSPFSLLSLDTMAGKKLENIAHHVQLYPEYRMTFMGDSGQGDVQVGERLWQEFPEAMDAVFIHDVVDTGIQARREHAEHRVWFHDTYVGAAAKALELGLISRTRWKHVVDEAAQALEEIVWDSGEQEAAMRALFERDLADGAGMAS</sequence>
<feature type="domain" description="Phosphatidate phosphatase APP1 catalytic" evidence="1">
    <location>
        <begin position="211"/>
        <end position="309"/>
    </location>
</feature>
<proteinExistence type="predicted"/>
<dbReference type="Proteomes" id="UP000275749">
    <property type="component" value="Unassembled WGS sequence"/>
</dbReference>
<dbReference type="InterPro" id="IPR019236">
    <property type="entry name" value="APP1_cat"/>
</dbReference>
<reference evidence="2 3" key="1">
    <citation type="submission" date="2018-11" db="EMBL/GenBank/DDBJ databases">
        <title>Sequencing the genomes of 1000 actinobacteria strains.</title>
        <authorList>
            <person name="Klenk H.-P."/>
        </authorList>
    </citation>
    <scope>NUCLEOTIDE SEQUENCE [LARGE SCALE GENOMIC DNA]</scope>
    <source>
        <strain evidence="2 3">DSM 10546</strain>
    </source>
</reference>
<evidence type="ECO:0000313" key="3">
    <source>
        <dbReference type="Proteomes" id="UP000275749"/>
    </source>
</evidence>
<accession>A0A3N1ZR30</accession>
<dbReference type="GO" id="GO:0008195">
    <property type="term" value="F:phosphatidate phosphatase activity"/>
    <property type="evidence" value="ECO:0007669"/>
    <property type="project" value="InterPro"/>
</dbReference>
<dbReference type="PANTHER" id="PTHR40861:SF1">
    <property type="entry name" value="PHOSPHATIDATE PHOSPHATASE APP1 CATALYTIC DOMAIN-CONTAINING PROTEIN"/>
    <property type="match status" value="1"/>
</dbReference>